<evidence type="ECO:0000313" key="4">
    <source>
        <dbReference type="Proteomes" id="UP001519309"/>
    </source>
</evidence>
<evidence type="ECO:0000313" key="3">
    <source>
        <dbReference type="Proteomes" id="UP000092659"/>
    </source>
</evidence>
<reference evidence="1 3" key="1">
    <citation type="submission" date="2016-06" db="EMBL/GenBank/DDBJ databases">
        <title>Complete genome sequence of Streptomyces griseochromogenes ATCC 14511, the Blasticidin S producer.</title>
        <authorList>
            <person name="Wu L."/>
        </authorList>
    </citation>
    <scope>NUCLEOTIDE SEQUENCE [LARGE SCALE GENOMIC DNA]</scope>
    <source>
        <strain evidence="1 3">ATCC 14511</strain>
    </source>
</reference>
<organism evidence="1 3">
    <name type="scientific">Streptomyces griseochromogenes</name>
    <dbReference type="NCBI Taxonomy" id="68214"/>
    <lineage>
        <taxon>Bacteria</taxon>
        <taxon>Bacillati</taxon>
        <taxon>Actinomycetota</taxon>
        <taxon>Actinomycetes</taxon>
        <taxon>Kitasatosporales</taxon>
        <taxon>Streptomycetaceae</taxon>
        <taxon>Streptomyces</taxon>
    </lineage>
</organism>
<accession>A0A1B1B2H3</accession>
<sequence>MDLVPRPVLHGAQDDQPERGVFYFGRPLTYPLDLQNAPEHIRFSAAERQGRVEFRRLVVHLSLCPKPGEPIRHVTVTAAIDDAGDTSELLFRDASPLRLTKAVTRHTSLNVKAGLGVLKPEGQRGSQYEQEEPFLLARGIDTTSVQWEFRQTPHQDLDGSHELLATVELPVGAAGSFRLSAAVSIRRKRFGIIGYDAQLPHHLAVIPCR</sequence>
<proteinExistence type="predicted"/>
<evidence type="ECO:0000313" key="1">
    <source>
        <dbReference type="EMBL" id="ANP52952.1"/>
    </source>
</evidence>
<keyword evidence="4" id="KW-1185">Reference proteome</keyword>
<dbReference type="RefSeq" id="WP_067309941.1">
    <property type="nucleotide sequence ID" value="NZ_CP016279.1"/>
</dbReference>
<dbReference type="Proteomes" id="UP001519309">
    <property type="component" value="Unassembled WGS sequence"/>
</dbReference>
<dbReference type="Proteomes" id="UP000092659">
    <property type="component" value="Chromosome"/>
</dbReference>
<evidence type="ECO:0000313" key="2">
    <source>
        <dbReference type="EMBL" id="MBP2047596.1"/>
    </source>
</evidence>
<gene>
    <name evidence="1" type="ORF">AVL59_28445</name>
    <name evidence="2" type="ORF">J2Z21_000518</name>
</gene>
<protein>
    <submittedName>
        <fullName evidence="1">Uncharacterized protein</fullName>
    </submittedName>
</protein>
<dbReference type="EMBL" id="CP016279">
    <property type="protein sequence ID" value="ANP52952.1"/>
    <property type="molecule type" value="Genomic_DNA"/>
</dbReference>
<dbReference type="KEGG" id="sgs:AVL59_28445"/>
<name>A0A1B1B2H3_9ACTN</name>
<dbReference type="AlphaFoldDB" id="A0A1B1B2H3"/>
<dbReference type="EMBL" id="JAGGLP010000001">
    <property type="protein sequence ID" value="MBP2047596.1"/>
    <property type="molecule type" value="Genomic_DNA"/>
</dbReference>
<dbReference type="OrthoDB" id="4206614at2"/>
<reference evidence="2 4" key="2">
    <citation type="submission" date="2021-03" db="EMBL/GenBank/DDBJ databases">
        <title>Genomic Encyclopedia of Type Strains, Phase IV (KMG-IV): sequencing the most valuable type-strain genomes for metagenomic binning, comparative biology and taxonomic classification.</title>
        <authorList>
            <person name="Goeker M."/>
        </authorList>
    </citation>
    <scope>NUCLEOTIDE SEQUENCE [LARGE SCALE GENOMIC DNA]</scope>
    <source>
        <strain evidence="2 4">DSM 40499</strain>
    </source>
</reference>